<organism evidence="2 3">
    <name type="scientific">Solimonas marina</name>
    <dbReference type="NCBI Taxonomy" id="2714601"/>
    <lineage>
        <taxon>Bacteria</taxon>
        <taxon>Pseudomonadati</taxon>
        <taxon>Pseudomonadota</taxon>
        <taxon>Gammaproteobacteria</taxon>
        <taxon>Nevskiales</taxon>
        <taxon>Nevskiaceae</taxon>
        <taxon>Solimonas</taxon>
    </lineage>
</organism>
<evidence type="ECO:0000313" key="3">
    <source>
        <dbReference type="Proteomes" id="UP000653472"/>
    </source>
</evidence>
<dbReference type="AlphaFoldDB" id="A0A970B8E3"/>
<feature type="domain" description="DUF305" evidence="1">
    <location>
        <begin position="41"/>
        <end position="204"/>
    </location>
</feature>
<dbReference type="InterPro" id="IPR005183">
    <property type="entry name" value="DUF305_CopM-like"/>
</dbReference>
<dbReference type="Proteomes" id="UP000653472">
    <property type="component" value="Unassembled WGS sequence"/>
</dbReference>
<dbReference type="PANTHER" id="PTHR36933:SF1">
    <property type="entry name" value="SLL0788 PROTEIN"/>
    <property type="match status" value="1"/>
</dbReference>
<proteinExistence type="predicted"/>
<keyword evidence="3" id="KW-1185">Reference proteome</keyword>
<dbReference type="PANTHER" id="PTHR36933">
    <property type="entry name" value="SLL0788 PROTEIN"/>
    <property type="match status" value="1"/>
</dbReference>
<evidence type="ECO:0000259" key="1">
    <source>
        <dbReference type="Pfam" id="PF03713"/>
    </source>
</evidence>
<accession>A0A970B8E3</accession>
<dbReference type="EMBL" id="JAAVXB010000003">
    <property type="protein sequence ID" value="NKF22194.1"/>
    <property type="molecule type" value="Genomic_DNA"/>
</dbReference>
<dbReference type="Gene3D" id="1.20.1260.10">
    <property type="match status" value="1"/>
</dbReference>
<gene>
    <name evidence="2" type="ORF">G7Y82_07680</name>
</gene>
<name>A0A970B8E3_9GAMM</name>
<sequence>MSARQLAAVVALLVAGIALATAYRLGERAAAVRVQSPGPVDIGFAQFMRSHHDQAVVMTQIMLARGNTQLTGLLRAIQTAQLIEIGEMKGWLLLWQRPLLPATTSMDWMLLGKTAPDAALSRYLSDCRASPGGMPGLASAAQLDELRRLDGAARDRLFLQLMIRHHQGGLPMAHFAARNAETVAVRTLAADIEAHQAQELAWMTLLTQRLSH</sequence>
<reference evidence="2" key="1">
    <citation type="submission" date="2020-03" db="EMBL/GenBank/DDBJ databases">
        <title>Solimonas marina sp. nov., isolated from deep seawater of the Pacific Ocean.</title>
        <authorList>
            <person name="Liu X."/>
            <person name="Lai Q."/>
            <person name="Sun F."/>
            <person name="Gai Y."/>
            <person name="Li G."/>
            <person name="Shao Z."/>
        </authorList>
    </citation>
    <scope>NUCLEOTIDE SEQUENCE</scope>
    <source>
        <strain evidence="2">C16B3</strain>
    </source>
</reference>
<dbReference type="Pfam" id="PF03713">
    <property type="entry name" value="DUF305"/>
    <property type="match status" value="1"/>
</dbReference>
<protein>
    <submittedName>
        <fullName evidence="2">DUF305 domain-containing protein</fullName>
    </submittedName>
</protein>
<evidence type="ECO:0000313" key="2">
    <source>
        <dbReference type="EMBL" id="NKF22194.1"/>
    </source>
</evidence>
<comment type="caution">
    <text evidence="2">The sequence shown here is derived from an EMBL/GenBank/DDBJ whole genome shotgun (WGS) entry which is preliminary data.</text>
</comment>
<dbReference type="RefSeq" id="WP_168147437.1">
    <property type="nucleotide sequence ID" value="NZ_JAAVXB010000003.1"/>
</dbReference>
<dbReference type="InterPro" id="IPR012347">
    <property type="entry name" value="Ferritin-like"/>
</dbReference>